<keyword evidence="1" id="KW-0812">Transmembrane</keyword>
<dbReference type="Proteomes" id="UP000620124">
    <property type="component" value="Unassembled WGS sequence"/>
</dbReference>
<dbReference type="Pfam" id="PF12937">
    <property type="entry name" value="F-box-like"/>
    <property type="match status" value="1"/>
</dbReference>
<dbReference type="SUPFAM" id="SSF81383">
    <property type="entry name" value="F-box domain"/>
    <property type="match status" value="1"/>
</dbReference>
<accession>A0A8H7CGG7</accession>
<dbReference type="OrthoDB" id="3066714at2759"/>
<dbReference type="EMBL" id="JACAZI010000024">
    <property type="protein sequence ID" value="KAF7335471.1"/>
    <property type="molecule type" value="Genomic_DNA"/>
</dbReference>
<feature type="domain" description="F-box" evidence="2">
    <location>
        <begin position="1"/>
        <end position="32"/>
    </location>
</feature>
<keyword evidence="4" id="KW-1185">Reference proteome</keyword>
<name>A0A8H7CGG7_9AGAR</name>
<dbReference type="Gene3D" id="1.20.1280.50">
    <property type="match status" value="1"/>
</dbReference>
<dbReference type="PROSITE" id="PS50181">
    <property type="entry name" value="FBOX"/>
    <property type="match status" value="1"/>
</dbReference>
<comment type="caution">
    <text evidence="3">The sequence shown here is derived from an EMBL/GenBank/DDBJ whole genome shotgun (WGS) entry which is preliminary data.</text>
</comment>
<keyword evidence="1" id="KW-1133">Transmembrane helix</keyword>
<sequence>MEKLPYDLLELICSLLPRRDLLTLTQVSSHFRRSANFPLLSRFGISESDIDSGVISLSRAFFLIPFIERVRPIQKLICFQLGKGGEHGHNHLIDVLSSAAPIPDIFIHDQYSLSKNPARIARLLSRLPQTGNSTLLLVKHGSITVSRLRNVARLQWIWRPPHLNLLDSDSIITKLILVTAYIPLAAIFFLGALFHTGPLLSWIYRRLFGPALDQCSRIEEDIHPLYPGHWMRIDASVRIQTVAADFTLVTIAGELSRQMTISHMHGLGHDVYAAMLASLQLSEHLAHLTFKENSGLTLADAVAFIVRHQNLETIAFEPQSMRAVDEWPIRREEDGSQPYSSKKIRMVAAPSAYIPHILLMAPNLDCVSVSLVGFAANRTSSNIHDYNSALMAVAALPETHPIIFAVEVDGGYLPWDHGDKRVEAQLDRVKEVILRARRPLKLNGNEELIRWLGLFPALKRVTFQSRNDLVQRLPMDKKQGLAAAIRQECQNNSMDVVFGW</sequence>
<dbReference type="CDD" id="cd09917">
    <property type="entry name" value="F-box_SF"/>
    <property type="match status" value="1"/>
</dbReference>
<protein>
    <recommendedName>
        <fullName evidence="2">F-box domain-containing protein</fullName>
    </recommendedName>
</protein>
<evidence type="ECO:0000256" key="1">
    <source>
        <dbReference type="SAM" id="Phobius"/>
    </source>
</evidence>
<proteinExistence type="predicted"/>
<evidence type="ECO:0000313" key="3">
    <source>
        <dbReference type="EMBL" id="KAF7335471.1"/>
    </source>
</evidence>
<evidence type="ECO:0000313" key="4">
    <source>
        <dbReference type="Proteomes" id="UP000620124"/>
    </source>
</evidence>
<dbReference type="AlphaFoldDB" id="A0A8H7CGG7"/>
<feature type="transmembrane region" description="Helical" evidence="1">
    <location>
        <begin position="175"/>
        <end position="196"/>
    </location>
</feature>
<gene>
    <name evidence="3" type="ORF">MVEN_02200500</name>
</gene>
<keyword evidence="1" id="KW-0472">Membrane</keyword>
<dbReference type="InterPro" id="IPR001810">
    <property type="entry name" value="F-box_dom"/>
</dbReference>
<evidence type="ECO:0000259" key="2">
    <source>
        <dbReference type="PROSITE" id="PS50181"/>
    </source>
</evidence>
<organism evidence="3 4">
    <name type="scientific">Mycena venus</name>
    <dbReference type="NCBI Taxonomy" id="2733690"/>
    <lineage>
        <taxon>Eukaryota</taxon>
        <taxon>Fungi</taxon>
        <taxon>Dikarya</taxon>
        <taxon>Basidiomycota</taxon>
        <taxon>Agaricomycotina</taxon>
        <taxon>Agaricomycetes</taxon>
        <taxon>Agaricomycetidae</taxon>
        <taxon>Agaricales</taxon>
        <taxon>Marasmiineae</taxon>
        <taxon>Mycenaceae</taxon>
        <taxon>Mycena</taxon>
    </lineage>
</organism>
<reference evidence="3" key="1">
    <citation type="submission" date="2020-05" db="EMBL/GenBank/DDBJ databases">
        <title>Mycena genomes resolve the evolution of fungal bioluminescence.</title>
        <authorList>
            <person name="Tsai I.J."/>
        </authorList>
    </citation>
    <scope>NUCLEOTIDE SEQUENCE</scope>
    <source>
        <strain evidence="3">CCC161011</strain>
    </source>
</reference>
<dbReference type="InterPro" id="IPR036047">
    <property type="entry name" value="F-box-like_dom_sf"/>
</dbReference>